<dbReference type="PANTHER" id="PTHR43976:SF16">
    <property type="entry name" value="SHORT-CHAIN DEHYDROGENASE_REDUCTASE FAMILY PROTEIN"/>
    <property type="match status" value="1"/>
</dbReference>
<dbReference type="OrthoDB" id="1274115at2759"/>
<protein>
    <recommendedName>
        <fullName evidence="6">Short-chain dehydrogenase/reductase SDR</fullName>
    </recommendedName>
</protein>
<name>A0A9W9FV77_9EURO</name>
<feature type="chain" id="PRO_5040746004" description="Short-chain dehydrogenase/reductase SDR" evidence="3">
    <location>
        <begin position="22"/>
        <end position="290"/>
    </location>
</feature>
<evidence type="ECO:0000256" key="1">
    <source>
        <dbReference type="ARBA" id="ARBA00006484"/>
    </source>
</evidence>
<keyword evidence="5" id="KW-1185">Reference proteome</keyword>
<dbReference type="InterPro" id="IPR051911">
    <property type="entry name" value="SDR_oxidoreductase"/>
</dbReference>
<evidence type="ECO:0000256" key="2">
    <source>
        <dbReference type="ARBA" id="ARBA00023002"/>
    </source>
</evidence>
<dbReference type="PRINTS" id="PR00081">
    <property type="entry name" value="GDHRDH"/>
</dbReference>
<dbReference type="EMBL" id="JAPQKH010000003">
    <property type="protein sequence ID" value="KAJ5107003.1"/>
    <property type="molecule type" value="Genomic_DNA"/>
</dbReference>
<proteinExistence type="inferred from homology"/>
<sequence>MAGQLIWLVTGCTSGLGEALAQAILSKGDKVIATARGSKGVSGIERLSALEESGAAVLELDITASQEELNEKAKEAWDIYGRIDVLVNNAGSVKGGLVEEINEEIFLDVIRTNVSGPMNLTRALLPFMRARRSGTLLFTGSISHHLAITGSSCYIGSKGLLDAIIPTLALEVAPFDLRVCNLSFGFFRTELMSENNATHATAKQIPELAELHKVVEDSLEVGAVDWPGDPRKGCELVVEAVRGEGRCAGKELPLRLPIGSDAPSIIRNNCSERMKICDEWEGITTLTNRD</sequence>
<reference evidence="4" key="2">
    <citation type="journal article" date="2023" name="IMA Fungus">
        <title>Comparative genomic study of the Penicillium genus elucidates a diverse pangenome and 15 lateral gene transfer events.</title>
        <authorList>
            <person name="Petersen C."/>
            <person name="Sorensen T."/>
            <person name="Nielsen M.R."/>
            <person name="Sondergaard T.E."/>
            <person name="Sorensen J.L."/>
            <person name="Fitzpatrick D.A."/>
            <person name="Frisvad J.C."/>
            <person name="Nielsen K.L."/>
        </authorList>
    </citation>
    <scope>NUCLEOTIDE SEQUENCE</scope>
    <source>
        <strain evidence="4">IBT 30069</strain>
    </source>
</reference>
<reference evidence="4" key="1">
    <citation type="submission" date="2022-11" db="EMBL/GenBank/DDBJ databases">
        <authorList>
            <person name="Petersen C."/>
        </authorList>
    </citation>
    <scope>NUCLEOTIDE SEQUENCE</scope>
    <source>
        <strain evidence="4">IBT 30069</strain>
    </source>
</reference>
<dbReference type="PANTHER" id="PTHR43976">
    <property type="entry name" value="SHORT CHAIN DEHYDROGENASE"/>
    <property type="match status" value="1"/>
</dbReference>
<comment type="similarity">
    <text evidence="1">Belongs to the short-chain dehydrogenases/reductases (SDR) family.</text>
</comment>
<evidence type="ECO:0000313" key="5">
    <source>
        <dbReference type="Proteomes" id="UP001149165"/>
    </source>
</evidence>
<dbReference type="Proteomes" id="UP001149165">
    <property type="component" value="Unassembled WGS sequence"/>
</dbReference>
<feature type="signal peptide" evidence="3">
    <location>
        <begin position="1"/>
        <end position="21"/>
    </location>
</feature>
<keyword evidence="2" id="KW-0560">Oxidoreductase</keyword>
<keyword evidence="3" id="KW-0732">Signal</keyword>
<gene>
    <name evidence="4" type="ORF">N7456_003678</name>
</gene>
<accession>A0A9W9FV77</accession>
<evidence type="ECO:0000256" key="3">
    <source>
        <dbReference type="SAM" id="SignalP"/>
    </source>
</evidence>
<evidence type="ECO:0008006" key="6">
    <source>
        <dbReference type="Google" id="ProtNLM"/>
    </source>
</evidence>
<evidence type="ECO:0000313" key="4">
    <source>
        <dbReference type="EMBL" id="KAJ5107003.1"/>
    </source>
</evidence>
<dbReference type="AlphaFoldDB" id="A0A9W9FV77"/>
<dbReference type="GO" id="GO:0016491">
    <property type="term" value="F:oxidoreductase activity"/>
    <property type="evidence" value="ECO:0007669"/>
    <property type="project" value="UniProtKB-KW"/>
</dbReference>
<dbReference type="InterPro" id="IPR002347">
    <property type="entry name" value="SDR_fam"/>
</dbReference>
<comment type="caution">
    <text evidence="4">The sequence shown here is derived from an EMBL/GenBank/DDBJ whole genome shotgun (WGS) entry which is preliminary data.</text>
</comment>
<organism evidence="4 5">
    <name type="scientific">Penicillium angulare</name>
    <dbReference type="NCBI Taxonomy" id="116970"/>
    <lineage>
        <taxon>Eukaryota</taxon>
        <taxon>Fungi</taxon>
        <taxon>Dikarya</taxon>
        <taxon>Ascomycota</taxon>
        <taxon>Pezizomycotina</taxon>
        <taxon>Eurotiomycetes</taxon>
        <taxon>Eurotiomycetidae</taxon>
        <taxon>Eurotiales</taxon>
        <taxon>Aspergillaceae</taxon>
        <taxon>Penicillium</taxon>
    </lineage>
</organism>
<dbReference type="Gene3D" id="3.40.50.720">
    <property type="entry name" value="NAD(P)-binding Rossmann-like Domain"/>
    <property type="match status" value="1"/>
</dbReference>
<dbReference type="SUPFAM" id="SSF51735">
    <property type="entry name" value="NAD(P)-binding Rossmann-fold domains"/>
    <property type="match status" value="1"/>
</dbReference>
<dbReference type="Pfam" id="PF00106">
    <property type="entry name" value="adh_short"/>
    <property type="match status" value="1"/>
</dbReference>
<dbReference type="InterPro" id="IPR036291">
    <property type="entry name" value="NAD(P)-bd_dom_sf"/>
</dbReference>